<dbReference type="Proteomes" id="UP000190460">
    <property type="component" value="Unassembled WGS sequence"/>
</dbReference>
<dbReference type="STRING" id="92487.SAMN02745130_02152"/>
<dbReference type="RefSeq" id="WP_078922612.1">
    <property type="nucleotide sequence ID" value="NZ_FUYB01000009.1"/>
</dbReference>
<dbReference type="AlphaFoldDB" id="A0A1T4WV67"/>
<dbReference type="EMBL" id="FUYB01000009">
    <property type="protein sequence ID" value="SKA81007.1"/>
    <property type="molecule type" value="Genomic_DNA"/>
</dbReference>
<accession>A0A1T4WV67</accession>
<keyword evidence="2" id="KW-1185">Reference proteome</keyword>
<proteinExistence type="predicted"/>
<evidence type="ECO:0000313" key="1">
    <source>
        <dbReference type="EMBL" id="SKA81007.1"/>
    </source>
</evidence>
<evidence type="ECO:0000313" key="2">
    <source>
        <dbReference type="Proteomes" id="UP000190460"/>
    </source>
</evidence>
<reference evidence="1 2" key="1">
    <citation type="submission" date="2017-02" db="EMBL/GenBank/DDBJ databases">
        <authorList>
            <person name="Peterson S.W."/>
        </authorList>
    </citation>
    <scope>NUCLEOTIDE SEQUENCE [LARGE SCALE GENOMIC DNA]</scope>
    <source>
        <strain evidence="1 2">ATCC 49788</strain>
    </source>
</reference>
<gene>
    <name evidence="1" type="ORF">SAMN02745130_02152</name>
</gene>
<name>A0A1T4WV67_9GAMM</name>
<protein>
    <submittedName>
        <fullName evidence="1">Uncharacterized protein</fullName>
    </submittedName>
</protein>
<sequence>MNHPKDTPAAVRVRQQRYRDRQAKDGLVQVQVFVPTAQVEKIREIAVQMQDNPHLQFAPIQKIGD</sequence>
<organism evidence="1 2">
    <name type="scientific">Thiothrix eikelboomii</name>
    <dbReference type="NCBI Taxonomy" id="92487"/>
    <lineage>
        <taxon>Bacteria</taxon>
        <taxon>Pseudomonadati</taxon>
        <taxon>Pseudomonadota</taxon>
        <taxon>Gammaproteobacteria</taxon>
        <taxon>Thiotrichales</taxon>
        <taxon>Thiotrichaceae</taxon>
        <taxon>Thiothrix</taxon>
    </lineage>
</organism>